<organism evidence="2">
    <name type="scientific">viral metagenome</name>
    <dbReference type="NCBI Taxonomy" id="1070528"/>
    <lineage>
        <taxon>unclassified sequences</taxon>
        <taxon>metagenomes</taxon>
        <taxon>organismal metagenomes</taxon>
    </lineage>
</organism>
<evidence type="ECO:0000259" key="1">
    <source>
        <dbReference type="Pfam" id="PF20441"/>
    </source>
</evidence>
<dbReference type="Pfam" id="PF20441">
    <property type="entry name" value="TerL_nuclease"/>
    <property type="match status" value="1"/>
</dbReference>
<feature type="domain" description="Terminase large subunit-like endonuclease" evidence="1">
    <location>
        <begin position="151"/>
        <end position="223"/>
    </location>
</feature>
<protein>
    <submittedName>
        <fullName evidence="2">Putative terminase</fullName>
    </submittedName>
</protein>
<gene>
    <name evidence="2" type="ORF">MM415B02581_0001</name>
</gene>
<accession>A0A6M3L432</accession>
<proteinExistence type="predicted"/>
<dbReference type="AlphaFoldDB" id="A0A6M3L432"/>
<dbReference type="GO" id="GO:0004519">
    <property type="term" value="F:endonuclease activity"/>
    <property type="evidence" value="ECO:0007669"/>
    <property type="project" value="InterPro"/>
</dbReference>
<evidence type="ECO:0000313" key="2">
    <source>
        <dbReference type="EMBL" id="QJA89243.1"/>
    </source>
</evidence>
<reference evidence="2" key="1">
    <citation type="submission" date="2020-03" db="EMBL/GenBank/DDBJ databases">
        <title>The deep terrestrial virosphere.</title>
        <authorList>
            <person name="Holmfeldt K."/>
            <person name="Nilsson E."/>
            <person name="Simone D."/>
            <person name="Lopez-Fernandez M."/>
            <person name="Wu X."/>
            <person name="de Brujin I."/>
            <person name="Lundin D."/>
            <person name="Andersson A."/>
            <person name="Bertilsson S."/>
            <person name="Dopson M."/>
        </authorList>
    </citation>
    <scope>NUCLEOTIDE SEQUENCE</scope>
    <source>
        <strain evidence="2">MM415B02581</strain>
    </source>
</reference>
<dbReference type="Gene3D" id="3.30.420.240">
    <property type="match status" value="1"/>
</dbReference>
<dbReference type="EMBL" id="MT142833">
    <property type="protein sequence ID" value="QJA89243.1"/>
    <property type="molecule type" value="Genomic_DNA"/>
</dbReference>
<sequence length="315" mass="36521">MCGHIDMSVELGGVVKRRAGRVVEFMNGSRVTVLPKDFSGEAGSNHTLSLWDELWGYKSEGDRRFYEELTPVPTKRCSIRFITTYAGFEGESGLLEDLYYQVFEKDKETVKAGVTRPLGGDFPAYAKGDLFMYWDHERRMSWQQNEEYYASQKRDLRLTNYLRLHENRWVSSETGLFDMEEWDRCVDAGHRPPLPGKGVYLYVGVDASVKRDRSAVVSVYRDGEVLKLGPKRFWQPSGESPMDLEETMEGYLEWLMQRYTVINVKYDPYQFHRSAVTLRKKGLPMEEFPQTGGNLTEMGQNLHDLVKYGNIVFYE</sequence>
<name>A0A6M3L432_9ZZZZ</name>
<dbReference type="InterPro" id="IPR046462">
    <property type="entry name" value="TerL_nuclease"/>
</dbReference>